<keyword evidence="8" id="KW-1185">Reference proteome</keyword>
<dbReference type="GO" id="GO:0005886">
    <property type="term" value="C:plasma membrane"/>
    <property type="evidence" value="ECO:0007669"/>
    <property type="project" value="UniProtKB-SubCell"/>
</dbReference>
<dbReference type="RefSeq" id="WP_121849704.1">
    <property type="nucleotide sequence ID" value="NZ_CP032050.1"/>
</dbReference>
<sequence>MANLRKKSITALKIAFSVLLIYLVFTKVEIAEVWAVIKSANVFYLILALLFFIISKIVSAFRLNLYFRLLKIPLSHKSNLQLYLLGMFYNLFLPGGIGGDAYKGYLIKKTFDIKTKKVVSVLLLDRLSGLLLLFIYACILILFIKSDFLDTYRWGTIPLIILSTVVFYFLNLKFFPYVSKAFWPSFIYSSVVQLMQLICVLLILMAMDASIGSIGYLFVFLVSSIVAVLPLTIGGIGSREITFYYFSNWLGLNEDLSITLSMVFFLITAFTSFWGIIYHFKKPNLVKNQ</sequence>
<dbReference type="PANTHER" id="PTHR40277:SF1">
    <property type="entry name" value="BLL5419 PROTEIN"/>
    <property type="match status" value="1"/>
</dbReference>
<dbReference type="PANTHER" id="PTHR40277">
    <property type="entry name" value="BLL5419 PROTEIN"/>
    <property type="match status" value="1"/>
</dbReference>
<evidence type="ECO:0000256" key="2">
    <source>
        <dbReference type="ARBA" id="ARBA00022475"/>
    </source>
</evidence>
<feature type="transmembrane region" description="Helical" evidence="6">
    <location>
        <begin position="151"/>
        <end position="170"/>
    </location>
</feature>
<evidence type="ECO:0000256" key="1">
    <source>
        <dbReference type="ARBA" id="ARBA00004651"/>
    </source>
</evidence>
<evidence type="ECO:0000313" key="7">
    <source>
        <dbReference type="EMBL" id="AYN68692.1"/>
    </source>
</evidence>
<dbReference type="InterPro" id="IPR022791">
    <property type="entry name" value="L-PG_synthase/AglD"/>
</dbReference>
<dbReference type="KEGG" id="emar:D1013_15555"/>
<evidence type="ECO:0000313" key="8">
    <source>
        <dbReference type="Proteomes" id="UP000276309"/>
    </source>
</evidence>
<feature type="transmembrane region" description="Helical" evidence="6">
    <location>
        <begin position="182"/>
        <end position="204"/>
    </location>
</feature>
<dbReference type="Proteomes" id="UP000276309">
    <property type="component" value="Chromosome"/>
</dbReference>
<evidence type="ECO:0000256" key="6">
    <source>
        <dbReference type="SAM" id="Phobius"/>
    </source>
</evidence>
<feature type="transmembrane region" description="Helical" evidence="6">
    <location>
        <begin position="82"/>
        <end position="102"/>
    </location>
</feature>
<organism evidence="7 8">
    <name type="scientific">Euzebyella marina</name>
    <dbReference type="NCBI Taxonomy" id="1761453"/>
    <lineage>
        <taxon>Bacteria</taxon>
        <taxon>Pseudomonadati</taxon>
        <taxon>Bacteroidota</taxon>
        <taxon>Flavobacteriia</taxon>
        <taxon>Flavobacteriales</taxon>
        <taxon>Flavobacteriaceae</taxon>
        <taxon>Euzebyella</taxon>
    </lineage>
</organism>
<feature type="transmembrane region" description="Helical" evidence="6">
    <location>
        <begin position="256"/>
        <end position="280"/>
    </location>
</feature>
<dbReference type="AlphaFoldDB" id="A0A3G2L8W0"/>
<dbReference type="EMBL" id="CP032050">
    <property type="protein sequence ID" value="AYN68692.1"/>
    <property type="molecule type" value="Genomic_DNA"/>
</dbReference>
<comment type="subcellular location">
    <subcellularLocation>
        <location evidence="1">Cell membrane</location>
        <topology evidence="1">Multi-pass membrane protein</topology>
    </subcellularLocation>
</comment>
<keyword evidence="4 6" id="KW-1133">Transmembrane helix</keyword>
<keyword evidence="3 6" id="KW-0812">Transmembrane</keyword>
<reference evidence="7 8" key="1">
    <citation type="submission" date="2018-08" db="EMBL/GenBank/DDBJ databases">
        <title>The reduced genetic potential of extracellular carbohydrate catabolism in Euzebyella marina RN62, a Flavobacteriia bacterium isolated from the hadal water.</title>
        <authorList>
            <person name="Xue C."/>
        </authorList>
    </citation>
    <scope>NUCLEOTIDE SEQUENCE [LARGE SCALE GENOMIC DNA]</scope>
    <source>
        <strain evidence="7 8">RN62</strain>
    </source>
</reference>
<protein>
    <submittedName>
        <fullName evidence="7">UPF0104 family protein</fullName>
    </submittedName>
</protein>
<gene>
    <name evidence="7" type="ORF">D1013_15555</name>
</gene>
<evidence type="ECO:0000256" key="3">
    <source>
        <dbReference type="ARBA" id="ARBA00022692"/>
    </source>
</evidence>
<dbReference type="Pfam" id="PF03706">
    <property type="entry name" value="LPG_synthase_TM"/>
    <property type="match status" value="2"/>
</dbReference>
<feature type="transmembrane region" description="Helical" evidence="6">
    <location>
        <begin position="12"/>
        <end position="37"/>
    </location>
</feature>
<keyword evidence="2" id="KW-1003">Cell membrane</keyword>
<feature type="transmembrane region" description="Helical" evidence="6">
    <location>
        <begin position="43"/>
        <end position="61"/>
    </location>
</feature>
<feature type="transmembrane region" description="Helical" evidence="6">
    <location>
        <begin position="122"/>
        <end position="144"/>
    </location>
</feature>
<accession>A0A3G2L8W0</accession>
<evidence type="ECO:0000256" key="5">
    <source>
        <dbReference type="ARBA" id="ARBA00023136"/>
    </source>
</evidence>
<dbReference type="OrthoDB" id="1123508at2"/>
<name>A0A3G2L8W0_9FLAO</name>
<feature type="transmembrane region" description="Helical" evidence="6">
    <location>
        <begin position="216"/>
        <end position="236"/>
    </location>
</feature>
<proteinExistence type="predicted"/>
<keyword evidence="5 6" id="KW-0472">Membrane</keyword>
<evidence type="ECO:0000256" key="4">
    <source>
        <dbReference type="ARBA" id="ARBA00022989"/>
    </source>
</evidence>
<dbReference type="NCBIfam" id="TIGR00374">
    <property type="entry name" value="flippase-like domain"/>
    <property type="match status" value="1"/>
</dbReference>